<dbReference type="Proteomes" id="UP001165083">
    <property type="component" value="Unassembled WGS sequence"/>
</dbReference>
<feature type="signal peptide" evidence="2">
    <location>
        <begin position="1"/>
        <end position="22"/>
    </location>
</feature>
<organism evidence="3 4">
    <name type="scientific">Phytophthora lilii</name>
    <dbReference type="NCBI Taxonomy" id="2077276"/>
    <lineage>
        <taxon>Eukaryota</taxon>
        <taxon>Sar</taxon>
        <taxon>Stramenopiles</taxon>
        <taxon>Oomycota</taxon>
        <taxon>Peronosporomycetes</taxon>
        <taxon>Peronosporales</taxon>
        <taxon>Peronosporaceae</taxon>
        <taxon>Phytophthora</taxon>
    </lineage>
</organism>
<feature type="region of interest" description="Disordered" evidence="1">
    <location>
        <begin position="94"/>
        <end position="149"/>
    </location>
</feature>
<keyword evidence="2" id="KW-0732">Signal</keyword>
<feature type="chain" id="PRO_5040978300" evidence="2">
    <location>
        <begin position="23"/>
        <end position="374"/>
    </location>
</feature>
<dbReference type="AlphaFoldDB" id="A0A9W6U1B5"/>
<evidence type="ECO:0000313" key="3">
    <source>
        <dbReference type="EMBL" id="GMF24001.1"/>
    </source>
</evidence>
<dbReference type="OrthoDB" id="91348at2759"/>
<dbReference type="Gene3D" id="3.40.395.10">
    <property type="entry name" value="Adenoviral Proteinase, Chain A"/>
    <property type="match status" value="1"/>
</dbReference>
<gene>
    <name evidence="3" type="ORF">Plil01_000977600</name>
</gene>
<accession>A0A9W6U1B5</accession>
<feature type="compositionally biased region" description="Polar residues" evidence="1">
    <location>
        <begin position="107"/>
        <end position="117"/>
    </location>
</feature>
<evidence type="ECO:0000256" key="1">
    <source>
        <dbReference type="SAM" id="MobiDB-lite"/>
    </source>
</evidence>
<evidence type="ECO:0000256" key="2">
    <source>
        <dbReference type="SAM" id="SignalP"/>
    </source>
</evidence>
<dbReference type="EMBL" id="BSXW01000499">
    <property type="protein sequence ID" value="GMF24001.1"/>
    <property type="molecule type" value="Genomic_DNA"/>
</dbReference>
<dbReference type="InterPro" id="IPR038765">
    <property type="entry name" value="Papain-like_cys_pep_sf"/>
</dbReference>
<name>A0A9W6U1B5_9STRA</name>
<proteinExistence type="predicted"/>
<comment type="caution">
    <text evidence="3">The sequence shown here is derived from an EMBL/GenBank/DDBJ whole genome shotgun (WGS) entry which is preliminary data.</text>
</comment>
<protein>
    <submittedName>
        <fullName evidence="3">Unnamed protein product</fullName>
    </submittedName>
</protein>
<reference evidence="3" key="1">
    <citation type="submission" date="2023-04" db="EMBL/GenBank/DDBJ databases">
        <title>Phytophthora lilii NBRC 32176.</title>
        <authorList>
            <person name="Ichikawa N."/>
            <person name="Sato H."/>
            <person name="Tonouchi N."/>
        </authorList>
    </citation>
    <scope>NUCLEOTIDE SEQUENCE</scope>
    <source>
        <strain evidence="3">NBRC 32176</strain>
    </source>
</reference>
<sequence>MLNGMIFAFIGSPVILFTGSLCNVDSLLGDIISSNGGLDCASAVLYLLTHLTHRHWLKGSDTASADESLAAPATAAEVENAKILLQIAASPAQNGREPAAADDCTSVELSMQRQCPSSRRDRTPLRTPRSAMTQKKRRLSGGEEEPEEAKRRRFRLLQAAFGPEDRVDESNWITGALIDLMLWKFANLYPAVHFLPTAFYHFHLEAAMNADRSPWRHRRHRSRRDYQVRDVLGRSVDYDSDLPLVFIVNVDRIHWNLFRVQLDPTPRLQLFEPMGRLASRSGISYRSVPRAVIEWLDVCYPQYRGWMDRTVSAITNKQQVSGFDCGVACLLYADKCGRGQSGEEINQQIDQQAITSFRKQLQLQLGAQGDQIDG</sequence>
<dbReference type="SUPFAM" id="SSF54001">
    <property type="entry name" value="Cysteine proteinases"/>
    <property type="match status" value="1"/>
</dbReference>
<keyword evidence="4" id="KW-1185">Reference proteome</keyword>
<evidence type="ECO:0000313" key="4">
    <source>
        <dbReference type="Proteomes" id="UP001165083"/>
    </source>
</evidence>